<sequence>MARNEAIVVTWLQSYLDFSENRATWAYVADALIAHHIPKSEMNIENRDKINIFLQSWRTDKSKLPTDLQNLLTVAEKYGVRMEGLAFSRDIIRQMPIWLHIEAVKLRRLNRSREVECLKSNHNVQTVGDAETIARKLRTTRHTNRSDCKCTACIEIRRTSICKNPGRCFTKAHQLIHCLPPKWNPMMTLPEDTEPTDLPVTDNESQIFDWRTTTKGTLSDAFRIFTSDERSNEIPTQSAWNQNETRNQVEVYTDGLCINNGDDNATAGAGIFSKDDPTLTCAIRIPSTLKQTNQTGEIIGLKQAAEKA</sequence>
<proteinExistence type="predicted"/>
<evidence type="ECO:0000313" key="2">
    <source>
        <dbReference type="EMBL" id="KAJ4492401.1"/>
    </source>
</evidence>
<feature type="non-terminal residue" evidence="2">
    <location>
        <position position="308"/>
    </location>
</feature>
<feature type="domain" description="RNase H type-1" evidence="1">
    <location>
        <begin position="245"/>
        <end position="308"/>
    </location>
</feature>
<dbReference type="Proteomes" id="UP001150217">
    <property type="component" value="Unassembled WGS sequence"/>
</dbReference>
<protein>
    <recommendedName>
        <fullName evidence="1">RNase H type-1 domain-containing protein</fullName>
    </recommendedName>
</protein>
<organism evidence="2 3">
    <name type="scientific">Lentinula lateritia</name>
    <dbReference type="NCBI Taxonomy" id="40482"/>
    <lineage>
        <taxon>Eukaryota</taxon>
        <taxon>Fungi</taxon>
        <taxon>Dikarya</taxon>
        <taxon>Basidiomycota</taxon>
        <taxon>Agaricomycotina</taxon>
        <taxon>Agaricomycetes</taxon>
        <taxon>Agaricomycetidae</taxon>
        <taxon>Agaricales</taxon>
        <taxon>Marasmiineae</taxon>
        <taxon>Omphalotaceae</taxon>
        <taxon>Lentinula</taxon>
    </lineage>
</organism>
<evidence type="ECO:0000259" key="1">
    <source>
        <dbReference type="PROSITE" id="PS50879"/>
    </source>
</evidence>
<reference evidence="2" key="1">
    <citation type="submission" date="2022-08" db="EMBL/GenBank/DDBJ databases">
        <title>A Global Phylogenomic Analysis of the Shiitake Genus Lentinula.</title>
        <authorList>
            <consortium name="DOE Joint Genome Institute"/>
            <person name="Sierra-Patev S."/>
            <person name="Min B."/>
            <person name="Naranjo-Ortiz M."/>
            <person name="Looney B."/>
            <person name="Konkel Z."/>
            <person name="Slot J.C."/>
            <person name="Sakamoto Y."/>
            <person name="Steenwyk J.L."/>
            <person name="Rokas A."/>
            <person name="Carro J."/>
            <person name="Camarero S."/>
            <person name="Ferreira P."/>
            <person name="Molpeceres G."/>
            <person name="Ruiz-Duenas F.J."/>
            <person name="Serrano A."/>
            <person name="Henrissat B."/>
            <person name="Drula E."/>
            <person name="Hughes K.W."/>
            <person name="Mata J.L."/>
            <person name="Ishikawa N.K."/>
            <person name="Vargas-Isla R."/>
            <person name="Ushijima S."/>
            <person name="Smith C.A."/>
            <person name="Ahrendt S."/>
            <person name="Andreopoulos W."/>
            <person name="He G."/>
            <person name="Labutti K."/>
            <person name="Lipzen A."/>
            <person name="Ng V."/>
            <person name="Riley R."/>
            <person name="Sandor L."/>
            <person name="Barry K."/>
            <person name="Martinez A.T."/>
            <person name="Xiao Y."/>
            <person name="Gibbons J.G."/>
            <person name="Terashima K."/>
            <person name="Grigoriev I.V."/>
            <person name="Hibbett D.S."/>
        </authorList>
    </citation>
    <scope>NUCLEOTIDE SEQUENCE</scope>
    <source>
        <strain evidence="2">RHP3577 ss4</strain>
    </source>
</reference>
<dbReference type="InterPro" id="IPR012337">
    <property type="entry name" value="RNaseH-like_sf"/>
</dbReference>
<accession>A0ABQ8VG08</accession>
<dbReference type="Gene3D" id="3.30.420.10">
    <property type="entry name" value="Ribonuclease H-like superfamily/Ribonuclease H"/>
    <property type="match status" value="1"/>
</dbReference>
<dbReference type="SUPFAM" id="SSF53098">
    <property type="entry name" value="Ribonuclease H-like"/>
    <property type="match status" value="1"/>
</dbReference>
<dbReference type="PROSITE" id="PS50879">
    <property type="entry name" value="RNASE_H_1"/>
    <property type="match status" value="1"/>
</dbReference>
<keyword evidence="3" id="KW-1185">Reference proteome</keyword>
<dbReference type="EMBL" id="JANVFT010000038">
    <property type="protein sequence ID" value="KAJ4492401.1"/>
    <property type="molecule type" value="Genomic_DNA"/>
</dbReference>
<name>A0ABQ8VG08_9AGAR</name>
<dbReference type="InterPro" id="IPR002156">
    <property type="entry name" value="RNaseH_domain"/>
</dbReference>
<gene>
    <name evidence="2" type="ORF">C8R41DRAFT_765215</name>
</gene>
<evidence type="ECO:0000313" key="3">
    <source>
        <dbReference type="Proteomes" id="UP001150217"/>
    </source>
</evidence>
<comment type="caution">
    <text evidence="2">The sequence shown here is derived from an EMBL/GenBank/DDBJ whole genome shotgun (WGS) entry which is preliminary data.</text>
</comment>
<dbReference type="InterPro" id="IPR036397">
    <property type="entry name" value="RNaseH_sf"/>
</dbReference>